<evidence type="ECO:0000313" key="2">
    <source>
        <dbReference type="Proteomes" id="UP001056164"/>
    </source>
</evidence>
<dbReference type="EMBL" id="CP097121">
    <property type="protein sequence ID" value="USS91117.1"/>
    <property type="molecule type" value="Genomic_DNA"/>
</dbReference>
<reference evidence="1" key="1">
    <citation type="submission" date="2022-05" db="EMBL/GenBank/DDBJ databases">
        <authorList>
            <person name="Oliphant S.A."/>
            <person name="Watson-Haigh N.S."/>
            <person name="Sumby K.M."/>
            <person name="Gardner J.M."/>
            <person name="Jiranek V."/>
        </authorList>
    </citation>
    <scope>NUCLEOTIDE SEQUENCE</scope>
    <source>
        <strain evidence="1">KI4_A6</strain>
    </source>
</reference>
<proteinExistence type="predicted"/>
<name>A0ABY5BX96_9LACO</name>
<sequence length="400" mass="46998">MEDLTVPISIECPICTSSIVGQFKYNQLILTNVENVDDKLEGYYCLEVSAIFPTAKIKKITSKIDPLYIATPFLRNADIISSGFNLNKSINFMTFINNNKWSQLLNWFHILNNNKQYYIYNEVSDYLKTSKSVVSKVTDKLELNIALHQILLTDTGISSFMDENTLKNYTDVAEKMLSIKDVIVNYIENNKNDIKNKLSRFDNEFLNIIDEFSKRYIQFIPLINLKKGNTLNNLDKEKYGITTINYNQLNHLYAHTYEFIKANIEVIFILNNLFSRSDANKFPDKKSKEYFDKLIFENKLDFLVNTEPFSKQIKKSMRNRIRNSISHFDISVNSSEQLITYTDNHAKKIKKEIIYYIDLANLCLENIYFILYINELYYNLKKYLFLVDGYELNESNYESI</sequence>
<organism evidence="1 2">
    <name type="scientific">Fructilactobacillus carniphilus</name>
    <dbReference type="NCBI Taxonomy" id="2940297"/>
    <lineage>
        <taxon>Bacteria</taxon>
        <taxon>Bacillati</taxon>
        <taxon>Bacillota</taxon>
        <taxon>Bacilli</taxon>
        <taxon>Lactobacillales</taxon>
        <taxon>Lactobacillaceae</taxon>
        <taxon>Fructilactobacillus</taxon>
    </lineage>
</organism>
<dbReference type="Proteomes" id="UP001056164">
    <property type="component" value="Chromosome"/>
</dbReference>
<evidence type="ECO:0000313" key="1">
    <source>
        <dbReference type="EMBL" id="USS91117.1"/>
    </source>
</evidence>
<evidence type="ECO:0008006" key="3">
    <source>
        <dbReference type="Google" id="ProtNLM"/>
    </source>
</evidence>
<keyword evidence="2" id="KW-1185">Reference proteome</keyword>
<gene>
    <name evidence="1" type="ORF">M3M37_02605</name>
</gene>
<protein>
    <recommendedName>
        <fullName evidence="3">ApeA N-terminal domain-containing protein</fullName>
    </recommendedName>
</protein>
<accession>A0ABY5BX96</accession>
<dbReference type="RefSeq" id="WP_252795603.1">
    <property type="nucleotide sequence ID" value="NZ_CP097121.1"/>
</dbReference>